<dbReference type="InterPro" id="IPR005706">
    <property type="entry name" value="Ribosomal_uS2_bac/mit/plastid"/>
</dbReference>
<comment type="caution">
    <text evidence="3">The sequence shown here is derived from an EMBL/GenBank/DDBJ whole genome shotgun (WGS) entry which is preliminary data.</text>
</comment>
<dbReference type="InParanoid" id="K1VAQ9"/>
<feature type="region of interest" description="Disordered" evidence="2">
    <location>
        <begin position="35"/>
        <end position="54"/>
    </location>
</feature>
<name>K1VAQ9_TRIAC</name>
<dbReference type="PRINTS" id="PR00395">
    <property type="entry name" value="RIBOSOMALS2"/>
</dbReference>
<accession>K1VAQ9</accession>
<dbReference type="OrthoDB" id="2320368at2759"/>
<feature type="region of interest" description="Disordered" evidence="2">
    <location>
        <begin position="416"/>
        <end position="456"/>
    </location>
</feature>
<sequence length="456" mass="49760">MNPATTPLRAALRGQALSGKCSTVLCQRNLQLRTDSGRQSSGGRPISGGRQKSAMKAVGTSEAVSVVITTCVLASSEAGTGNKAYENVRSAADGLTELTSLGRRANITAKRALSTTAPMLGAEERRHGNTRSKGYKKYEDPLAEFEANAWKGGLKRARDFRQRMADIADTPDAKLPLYVPPEATKAAPIPTPKDPKTATLSTLMAAGAALGHSQQLLAPSFTPYVYGNRSGLSIIDLDQTLPLLRRAAALVRDVVEADGVVLFVGTKGKHRKALLQARERMGDNALVRDVVEADGVVLFVGTKQKHRKPLQQARERLGDNGYSTLKWWPGTLTNAETYFGPDPIYNQTYLPDLVVILDARNSRSAIRECTGRNVPTIGIIDSDTDPRLVTYPIPANADSARTLELITGSLSLAGQEGRNARLRKEEKRKEQAKRDREWRREAYERYDQERAPAAQE</sequence>
<evidence type="ECO:0000313" key="4">
    <source>
        <dbReference type="Proteomes" id="UP000006757"/>
    </source>
</evidence>
<dbReference type="FunFam" id="3.40.50.10490:FF:000050">
    <property type="entry name" value="Related to MRP4-mitochondrial ribosomal protein, small subunit"/>
    <property type="match status" value="1"/>
</dbReference>
<dbReference type="InterPro" id="IPR023591">
    <property type="entry name" value="Ribosomal_uS2_flav_dom_sf"/>
</dbReference>
<dbReference type="OMA" id="FESTHAK"/>
<keyword evidence="4" id="KW-1185">Reference proteome</keyword>
<dbReference type="GO" id="GO:0003735">
    <property type="term" value="F:structural constituent of ribosome"/>
    <property type="evidence" value="ECO:0007669"/>
    <property type="project" value="InterPro"/>
</dbReference>
<dbReference type="FunCoup" id="K1VAQ9">
    <property type="interactions" value="150"/>
</dbReference>
<keyword evidence="3" id="KW-0687">Ribonucleoprotein</keyword>
<dbReference type="CDD" id="cd01425">
    <property type="entry name" value="RPS2"/>
    <property type="match status" value="1"/>
</dbReference>
<dbReference type="GO" id="GO:0005763">
    <property type="term" value="C:mitochondrial small ribosomal subunit"/>
    <property type="evidence" value="ECO:0007669"/>
    <property type="project" value="TreeGrafter"/>
</dbReference>
<dbReference type="PANTHER" id="PTHR12534:SF0">
    <property type="entry name" value="SMALL RIBOSOMAL SUBUNIT PROTEIN US2M"/>
    <property type="match status" value="1"/>
</dbReference>
<dbReference type="SUPFAM" id="SSF52313">
    <property type="entry name" value="Ribosomal protein S2"/>
    <property type="match status" value="2"/>
</dbReference>
<dbReference type="PANTHER" id="PTHR12534">
    <property type="entry name" value="30S RIBOSOMAL PROTEIN S2 PROKARYOTIC AND ORGANELLAR"/>
    <property type="match status" value="1"/>
</dbReference>
<comment type="similarity">
    <text evidence="1">Belongs to the universal ribosomal protein uS2 family.</text>
</comment>
<gene>
    <name evidence="3" type="ORF">A1Q2_07692</name>
</gene>
<organism evidence="3 4">
    <name type="scientific">Trichosporon asahii var. asahii (strain CBS 8904)</name>
    <name type="common">Yeast</name>
    <dbReference type="NCBI Taxonomy" id="1220162"/>
    <lineage>
        <taxon>Eukaryota</taxon>
        <taxon>Fungi</taxon>
        <taxon>Dikarya</taxon>
        <taxon>Basidiomycota</taxon>
        <taxon>Agaricomycotina</taxon>
        <taxon>Tremellomycetes</taxon>
        <taxon>Trichosporonales</taxon>
        <taxon>Trichosporonaceae</taxon>
        <taxon>Trichosporon</taxon>
    </lineage>
</organism>
<evidence type="ECO:0000256" key="1">
    <source>
        <dbReference type="ARBA" id="ARBA00006242"/>
    </source>
</evidence>
<dbReference type="eggNOG" id="KOG0832">
    <property type="taxonomic scope" value="Eukaryota"/>
</dbReference>
<feature type="compositionally biased region" description="Basic and acidic residues" evidence="2">
    <location>
        <begin position="418"/>
        <end position="450"/>
    </location>
</feature>
<keyword evidence="3" id="KW-0689">Ribosomal protein</keyword>
<evidence type="ECO:0000313" key="3">
    <source>
        <dbReference type="EMBL" id="EKC97895.1"/>
    </source>
</evidence>
<dbReference type="AlphaFoldDB" id="K1VAQ9"/>
<reference evidence="3 4" key="1">
    <citation type="journal article" date="2012" name="Eukaryot. Cell">
        <title>Genome sequence of the Trichosporon asahii environmental strain CBS 8904.</title>
        <authorList>
            <person name="Yang R.Y."/>
            <person name="Li H.T."/>
            <person name="Zhu H."/>
            <person name="Zhou G.P."/>
            <person name="Wang M."/>
            <person name="Wang L."/>
        </authorList>
    </citation>
    <scope>NUCLEOTIDE SEQUENCE [LARGE SCALE GENOMIC DNA]</scope>
    <source>
        <strain evidence="3 4">CBS 8904</strain>
    </source>
</reference>
<dbReference type="Proteomes" id="UP000006757">
    <property type="component" value="Unassembled WGS sequence"/>
</dbReference>
<dbReference type="HOGENOM" id="CLU_600184_0_0_1"/>
<dbReference type="InterPro" id="IPR001865">
    <property type="entry name" value="Ribosomal_uS2"/>
</dbReference>
<proteinExistence type="inferred from homology"/>
<dbReference type="Gene3D" id="3.40.50.10490">
    <property type="entry name" value="Glucose-6-phosphate isomerase like protein, domain 1"/>
    <property type="match status" value="2"/>
</dbReference>
<dbReference type="Pfam" id="PF00318">
    <property type="entry name" value="Ribosomal_S2"/>
    <property type="match status" value="3"/>
</dbReference>
<dbReference type="STRING" id="1220162.K1VAQ9"/>
<dbReference type="GO" id="GO:0006412">
    <property type="term" value="P:translation"/>
    <property type="evidence" value="ECO:0007669"/>
    <property type="project" value="InterPro"/>
</dbReference>
<protein>
    <submittedName>
        <fullName evidence="3">Ribosomal protein</fullName>
    </submittedName>
</protein>
<evidence type="ECO:0000256" key="2">
    <source>
        <dbReference type="SAM" id="MobiDB-lite"/>
    </source>
</evidence>
<dbReference type="EMBL" id="AMBO01000400">
    <property type="protein sequence ID" value="EKC97895.1"/>
    <property type="molecule type" value="Genomic_DNA"/>
</dbReference>
<dbReference type="HAMAP" id="MF_00291_B">
    <property type="entry name" value="Ribosomal_uS2_B"/>
    <property type="match status" value="1"/>
</dbReference>